<reference evidence="1" key="1">
    <citation type="submission" date="2022-12" db="EMBL/GenBank/DDBJ databases">
        <authorList>
            <person name="Petersen C."/>
        </authorList>
    </citation>
    <scope>NUCLEOTIDE SEQUENCE</scope>
    <source>
        <strain evidence="1">IBT 15544</strain>
    </source>
</reference>
<protein>
    <submittedName>
        <fullName evidence="1">Uncharacterized protein</fullName>
    </submittedName>
</protein>
<evidence type="ECO:0000313" key="2">
    <source>
        <dbReference type="Proteomes" id="UP001150904"/>
    </source>
</evidence>
<dbReference type="EMBL" id="JAPQKR010000015">
    <property type="protein sequence ID" value="KAJ5195481.1"/>
    <property type="molecule type" value="Genomic_DNA"/>
</dbReference>
<dbReference type="Proteomes" id="UP001150904">
    <property type="component" value="Unassembled WGS sequence"/>
</dbReference>
<dbReference type="RefSeq" id="XP_058305969.1">
    <property type="nucleotide sequence ID" value="XM_058455981.1"/>
</dbReference>
<reference evidence="1" key="2">
    <citation type="journal article" date="2023" name="IMA Fungus">
        <title>Comparative genomic study of the Penicillium genus elucidates a diverse pangenome and 15 lateral gene transfer events.</title>
        <authorList>
            <person name="Petersen C."/>
            <person name="Sorensen T."/>
            <person name="Nielsen M.R."/>
            <person name="Sondergaard T.E."/>
            <person name="Sorensen J.L."/>
            <person name="Fitzpatrick D.A."/>
            <person name="Frisvad J.C."/>
            <person name="Nielsen K.L."/>
        </authorList>
    </citation>
    <scope>NUCLEOTIDE SEQUENCE</scope>
    <source>
        <strain evidence="1">IBT 15544</strain>
    </source>
</reference>
<sequence length="145" mass="16366">MYLSVLPKAAYLICFKWSHPVTTISDKKDQNTGRLQLTHNLGVATLFYICEQPSGSYAFVEQYCNGRRGLVLLPGHDNYDRDHYYLLTQVSRLDGASRSRAEESISVWIILLVNFPNWRSTKVRSSSGATQSVLTTCTVDINADE</sequence>
<name>A0A9W9JJK9_9EURO</name>
<accession>A0A9W9JJK9</accession>
<evidence type="ECO:0000313" key="1">
    <source>
        <dbReference type="EMBL" id="KAJ5195481.1"/>
    </source>
</evidence>
<gene>
    <name evidence="1" type="ORF">N7498_008919</name>
</gene>
<proteinExistence type="predicted"/>
<keyword evidence="2" id="KW-1185">Reference proteome</keyword>
<dbReference type="GeneID" id="83183282"/>
<dbReference type="AlphaFoldDB" id="A0A9W9JJK9"/>
<comment type="caution">
    <text evidence="1">The sequence shown here is derived from an EMBL/GenBank/DDBJ whole genome shotgun (WGS) entry which is preliminary data.</text>
</comment>
<organism evidence="1 2">
    <name type="scientific">Penicillium cinerascens</name>
    <dbReference type="NCBI Taxonomy" id="70096"/>
    <lineage>
        <taxon>Eukaryota</taxon>
        <taxon>Fungi</taxon>
        <taxon>Dikarya</taxon>
        <taxon>Ascomycota</taxon>
        <taxon>Pezizomycotina</taxon>
        <taxon>Eurotiomycetes</taxon>
        <taxon>Eurotiomycetidae</taxon>
        <taxon>Eurotiales</taxon>
        <taxon>Aspergillaceae</taxon>
        <taxon>Penicillium</taxon>
    </lineage>
</organism>